<evidence type="ECO:0000259" key="4">
    <source>
        <dbReference type="SMART" id="SM01403"/>
    </source>
</evidence>
<reference evidence="6" key="1">
    <citation type="submission" date="2022-11" db="UniProtKB">
        <authorList>
            <consortium name="WormBaseParasite"/>
        </authorList>
    </citation>
    <scope>IDENTIFICATION</scope>
</reference>
<comment type="similarity">
    <text evidence="1">Belongs to the universal ribosomal protein uS10 family.</text>
</comment>
<name>A0A914LB72_MELIC</name>
<evidence type="ECO:0000313" key="5">
    <source>
        <dbReference type="Proteomes" id="UP000887563"/>
    </source>
</evidence>
<dbReference type="GO" id="GO:0003735">
    <property type="term" value="F:structural constituent of ribosome"/>
    <property type="evidence" value="ECO:0007669"/>
    <property type="project" value="InterPro"/>
</dbReference>
<keyword evidence="2" id="KW-0689">Ribosomal protein</keyword>
<dbReference type="InterPro" id="IPR027486">
    <property type="entry name" value="Ribosomal_uS10_dom"/>
</dbReference>
<keyword evidence="3" id="KW-0687">Ribonucleoprotein</keyword>
<dbReference type="SMART" id="SM01403">
    <property type="entry name" value="Ribosomal_S10"/>
    <property type="match status" value="1"/>
</dbReference>
<dbReference type="SUPFAM" id="SSF54999">
    <property type="entry name" value="Ribosomal protein S10"/>
    <property type="match status" value="1"/>
</dbReference>
<dbReference type="Gene3D" id="3.30.70.600">
    <property type="entry name" value="Ribosomal protein S10 domain"/>
    <property type="match status" value="1"/>
</dbReference>
<dbReference type="GO" id="GO:0005840">
    <property type="term" value="C:ribosome"/>
    <property type="evidence" value="ECO:0007669"/>
    <property type="project" value="UniProtKB-KW"/>
</dbReference>
<dbReference type="AlphaFoldDB" id="A0A914LB72"/>
<dbReference type="InterPro" id="IPR001848">
    <property type="entry name" value="Ribosomal_uS10"/>
</dbReference>
<dbReference type="GO" id="GO:1990904">
    <property type="term" value="C:ribonucleoprotein complex"/>
    <property type="evidence" value="ECO:0007669"/>
    <property type="project" value="UniProtKB-KW"/>
</dbReference>
<feature type="domain" description="Small ribosomal subunit protein uS10" evidence="4">
    <location>
        <begin position="20"/>
        <end position="90"/>
    </location>
</feature>
<dbReference type="Proteomes" id="UP000887563">
    <property type="component" value="Unplaced"/>
</dbReference>
<dbReference type="WBParaSite" id="Minc3s00320g10124">
    <property type="protein sequence ID" value="Minc3s00320g10124"/>
    <property type="gene ID" value="Minc3s00320g10124"/>
</dbReference>
<sequence>MAYAYKDDKNAEEPQPVDIRIILTSQNVKALEKVCEKLIHGAREEHLAVKGLIHMPTKVLCITTRKTPCGEGSKTWDHFQSNSLHDTTIPPPNQLV</sequence>
<evidence type="ECO:0000256" key="3">
    <source>
        <dbReference type="ARBA" id="ARBA00023274"/>
    </source>
</evidence>
<evidence type="ECO:0000256" key="2">
    <source>
        <dbReference type="ARBA" id="ARBA00022980"/>
    </source>
</evidence>
<evidence type="ECO:0000313" key="6">
    <source>
        <dbReference type="WBParaSite" id="Minc3s00320g10124"/>
    </source>
</evidence>
<proteinExistence type="inferred from homology"/>
<dbReference type="InterPro" id="IPR036838">
    <property type="entry name" value="Ribosomal_uS10_dom_sf"/>
</dbReference>
<protein>
    <submittedName>
        <fullName evidence="6">Ribosomal protein S10 domain-containing protein</fullName>
    </submittedName>
</protein>
<dbReference type="GO" id="GO:0006412">
    <property type="term" value="P:translation"/>
    <property type="evidence" value="ECO:0007669"/>
    <property type="project" value="InterPro"/>
</dbReference>
<keyword evidence="5" id="KW-1185">Reference proteome</keyword>
<evidence type="ECO:0000256" key="1">
    <source>
        <dbReference type="ARBA" id="ARBA00007102"/>
    </source>
</evidence>
<organism evidence="5 6">
    <name type="scientific">Meloidogyne incognita</name>
    <name type="common">Southern root-knot nematode worm</name>
    <name type="synonym">Oxyuris incognita</name>
    <dbReference type="NCBI Taxonomy" id="6306"/>
    <lineage>
        <taxon>Eukaryota</taxon>
        <taxon>Metazoa</taxon>
        <taxon>Ecdysozoa</taxon>
        <taxon>Nematoda</taxon>
        <taxon>Chromadorea</taxon>
        <taxon>Rhabditida</taxon>
        <taxon>Tylenchina</taxon>
        <taxon>Tylenchomorpha</taxon>
        <taxon>Tylenchoidea</taxon>
        <taxon>Meloidogynidae</taxon>
        <taxon>Meloidogyninae</taxon>
        <taxon>Meloidogyne</taxon>
        <taxon>Meloidogyne incognita group</taxon>
    </lineage>
</organism>
<dbReference type="Pfam" id="PF00338">
    <property type="entry name" value="Ribosomal_S10"/>
    <property type="match status" value="1"/>
</dbReference>
<accession>A0A914LB72</accession>
<dbReference type="PANTHER" id="PTHR11700">
    <property type="entry name" value="30S RIBOSOMAL PROTEIN S10 FAMILY MEMBER"/>
    <property type="match status" value="1"/>
</dbReference>